<dbReference type="InterPro" id="IPR038152">
    <property type="entry name" value="Carbam_trans_C_sf"/>
</dbReference>
<dbReference type="RefSeq" id="WP_142621302.1">
    <property type="nucleotide sequence ID" value="NZ_VIRM01000030.1"/>
</dbReference>
<protein>
    <submittedName>
        <fullName evidence="4">Carbamoyltransferase</fullName>
    </submittedName>
</protein>
<feature type="domain" description="Carbamoyltransferase C-terminal" evidence="3">
    <location>
        <begin position="371"/>
        <end position="540"/>
    </location>
</feature>
<evidence type="ECO:0000256" key="1">
    <source>
        <dbReference type="ARBA" id="ARBA00006129"/>
    </source>
</evidence>
<dbReference type="InterPro" id="IPR043129">
    <property type="entry name" value="ATPase_NBD"/>
</dbReference>
<organism evidence="4 5">
    <name type="scientific">Microbispora hainanensis</name>
    <dbReference type="NCBI Taxonomy" id="568844"/>
    <lineage>
        <taxon>Bacteria</taxon>
        <taxon>Bacillati</taxon>
        <taxon>Actinomycetota</taxon>
        <taxon>Actinomycetes</taxon>
        <taxon>Streptosporangiales</taxon>
        <taxon>Streptosporangiaceae</taxon>
        <taxon>Microbispora</taxon>
    </lineage>
</organism>
<comment type="similarity">
    <text evidence="1">Belongs to the NodU/CmcH family.</text>
</comment>
<comment type="caution">
    <text evidence="4">The sequence shown here is derived from an EMBL/GenBank/DDBJ whole genome shotgun (WGS) entry which is preliminary data.</text>
</comment>
<dbReference type="Pfam" id="PF16861">
    <property type="entry name" value="Carbam_trans_C"/>
    <property type="match status" value="1"/>
</dbReference>
<dbReference type="SUPFAM" id="SSF55821">
    <property type="entry name" value="YrdC/RibB"/>
    <property type="match status" value="1"/>
</dbReference>
<keyword evidence="4" id="KW-0808">Transferase</keyword>
<dbReference type="Proteomes" id="UP000316541">
    <property type="component" value="Unassembled WGS sequence"/>
</dbReference>
<dbReference type="CDD" id="cd24098">
    <property type="entry name" value="ASKHA_NBD_TobZ_N"/>
    <property type="match status" value="1"/>
</dbReference>
<dbReference type="InterPro" id="IPR003696">
    <property type="entry name" value="Carbtransf_dom"/>
</dbReference>
<dbReference type="EMBL" id="VIRM01000030">
    <property type="protein sequence ID" value="TQS18688.1"/>
    <property type="molecule type" value="Genomic_DNA"/>
</dbReference>
<dbReference type="InterPro" id="IPR017945">
    <property type="entry name" value="DHBP_synth_RibB-like_a/b_dom"/>
</dbReference>
<proteinExistence type="inferred from homology"/>
<dbReference type="SUPFAM" id="SSF53067">
    <property type="entry name" value="Actin-like ATPase domain"/>
    <property type="match status" value="1"/>
</dbReference>
<dbReference type="InterPro" id="IPR031730">
    <property type="entry name" value="Carbam_trans_C"/>
</dbReference>
<dbReference type="Gene3D" id="3.90.870.20">
    <property type="entry name" value="Carbamoyltransferase, C-terminal domain"/>
    <property type="match status" value="1"/>
</dbReference>
<gene>
    <name evidence="4" type="ORF">FLX08_23315</name>
</gene>
<accession>A0A544YPI5</accession>
<name>A0A544YPI5_9ACTN</name>
<dbReference type="AlphaFoldDB" id="A0A544YPI5"/>
<evidence type="ECO:0000259" key="3">
    <source>
        <dbReference type="Pfam" id="PF16861"/>
    </source>
</evidence>
<dbReference type="GO" id="GO:0016740">
    <property type="term" value="F:transferase activity"/>
    <property type="evidence" value="ECO:0007669"/>
    <property type="project" value="UniProtKB-KW"/>
</dbReference>
<evidence type="ECO:0000313" key="5">
    <source>
        <dbReference type="Proteomes" id="UP000316541"/>
    </source>
</evidence>
<dbReference type="Pfam" id="PF02543">
    <property type="entry name" value="Carbam_trans_N"/>
    <property type="match status" value="2"/>
</dbReference>
<dbReference type="Gene3D" id="3.30.420.40">
    <property type="match status" value="2"/>
</dbReference>
<reference evidence="4 5" key="1">
    <citation type="submission" date="2019-07" db="EMBL/GenBank/DDBJ databases">
        <title>Microbispora hainanensis DSM 45428.</title>
        <authorList>
            <person name="Thawai C."/>
        </authorList>
    </citation>
    <scope>NUCLEOTIDE SEQUENCE [LARGE SCALE GENOMIC DNA]</scope>
    <source>
        <strain evidence="4 5">DSM 45428</strain>
    </source>
</reference>
<sequence length="546" mass="59202">MRFLGINAIFHDPAAALVVDGEVIAAAEEERFSRRKHGKRPLPFSAWELPELAAAWCLEQAGLRPEDLDGVAYSYDPELVVPGGPGQDGHWEDLRTAYARRAPSFLATALPGLDAAQVRFVPHHIAHAASAGLAAPCRESAVLVCDGRGEAVSHLAGHYRDGELTVLASQALPHSLGLMYEDLTQHLGFLRSSDEYKVMALASYGEPRFLREMRDLVHATGDGGFRVEPIDWSVYAKALGKGEKWTADHADLAASVQVRLEEVLLDLARWLYGRTGARCLTMAGGVALNCVANTRLFAEGPFEEVWVQPAAGDSGTALGGALHLAQAGGDPVTPMPGADLGRSWTDEELGAWLDVARVPYERPADLAATVAAELAADRVIAWFQGRAEYGPRALGRRSLLAHPGDPRNTERLNDVKGREQFRPIAPMVLAERAPMIFGRGPMPSPHMLFVHDVRPEWRDRIPAVVHVDGTARIQTVERGRDPLLARLLEEFEARTGLPVVVNTSLNTAGRPMVDDPRDALECFGSAPVDVLVLGPYVVRRGAVFAG</sequence>
<evidence type="ECO:0000259" key="2">
    <source>
        <dbReference type="Pfam" id="PF02543"/>
    </source>
</evidence>
<evidence type="ECO:0000313" key="4">
    <source>
        <dbReference type="EMBL" id="TQS18688.1"/>
    </source>
</evidence>
<feature type="domain" description="Carbamoyltransferase" evidence="2">
    <location>
        <begin position="114"/>
        <end position="322"/>
    </location>
</feature>
<feature type="domain" description="Carbamoyltransferase" evidence="2">
    <location>
        <begin position="3"/>
        <end position="71"/>
    </location>
</feature>
<dbReference type="InterPro" id="IPR051338">
    <property type="entry name" value="NodU/CmcH_Carbamoyltrnsfr"/>
</dbReference>
<dbReference type="PANTHER" id="PTHR34847:SF1">
    <property type="entry name" value="NODULATION PROTEIN U"/>
    <property type="match status" value="1"/>
</dbReference>
<dbReference type="PANTHER" id="PTHR34847">
    <property type="entry name" value="NODULATION PROTEIN U"/>
    <property type="match status" value="1"/>
</dbReference>